<sequence>MVTSKEHLPKGTTLMASTVRPLASTSGIRVSSTMRLMNSSPISTWDFFTKIMDSTNVLLAFSCSSFTLSWSCFTYLIASPSTVALSP</sequence>
<feature type="transmembrane region" description="Helical" evidence="1">
    <location>
        <begin position="57"/>
        <end position="78"/>
    </location>
</feature>
<keyword evidence="1" id="KW-0472">Membrane</keyword>
<organism evidence="2 3">
    <name type="scientific">Linum trigynum</name>
    <dbReference type="NCBI Taxonomy" id="586398"/>
    <lineage>
        <taxon>Eukaryota</taxon>
        <taxon>Viridiplantae</taxon>
        <taxon>Streptophyta</taxon>
        <taxon>Embryophyta</taxon>
        <taxon>Tracheophyta</taxon>
        <taxon>Spermatophyta</taxon>
        <taxon>Magnoliopsida</taxon>
        <taxon>eudicotyledons</taxon>
        <taxon>Gunneridae</taxon>
        <taxon>Pentapetalae</taxon>
        <taxon>rosids</taxon>
        <taxon>fabids</taxon>
        <taxon>Malpighiales</taxon>
        <taxon>Linaceae</taxon>
        <taxon>Linum</taxon>
    </lineage>
</organism>
<protein>
    <submittedName>
        <fullName evidence="2">Uncharacterized protein</fullName>
    </submittedName>
</protein>
<keyword evidence="1" id="KW-0812">Transmembrane</keyword>
<evidence type="ECO:0000313" key="2">
    <source>
        <dbReference type="EMBL" id="CAL1391213.1"/>
    </source>
</evidence>
<dbReference type="EMBL" id="OZ034818">
    <property type="protein sequence ID" value="CAL1391213.1"/>
    <property type="molecule type" value="Genomic_DNA"/>
</dbReference>
<dbReference type="Proteomes" id="UP001497516">
    <property type="component" value="Chromosome 5"/>
</dbReference>
<proteinExistence type="predicted"/>
<accession>A0AAV2EZP4</accession>
<keyword evidence="1" id="KW-1133">Transmembrane helix</keyword>
<name>A0AAV2EZP4_9ROSI</name>
<reference evidence="2 3" key="1">
    <citation type="submission" date="2024-04" db="EMBL/GenBank/DDBJ databases">
        <authorList>
            <person name="Fracassetti M."/>
        </authorList>
    </citation>
    <scope>NUCLEOTIDE SEQUENCE [LARGE SCALE GENOMIC DNA]</scope>
</reference>
<evidence type="ECO:0000256" key="1">
    <source>
        <dbReference type="SAM" id="Phobius"/>
    </source>
</evidence>
<evidence type="ECO:0000313" key="3">
    <source>
        <dbReference type="Proteomes" id="UP001497516"/>
    </source>
</evidence>
<dbReference type="AlphaFoldDB" id="A0AAV2EZP4"/>
<gene>
    <name evidence="2" type="ORF">LTRI10_LOCUS31950</name>
</gene>
<keyword evidence="3" id="KW-1185">Reference proteome</keyword>